<dbReference type="EMBL" id="BPQB01000196">
    <property type="protein sequence ID" value="GJF00758.1"/>
    <property type="molecule type" value="Genomic_DNA"/>
</dbReference>
<protein>
    <submittedName>
        <fullName evidence="1">Uncharacterized protein</fullName>
    </submittedName>
</protein>
<organism evidence="1 2">
    <name type="scientific">Phanerochaete sordida</name>
    <dbReference type="NCBI Taxonomy" id="48140"/>
    <lineage>
        <taxon>Eukaryota</taxon>
        <taxon>Fungi</taxon>
        <taxon>Dikarya</taxon>
        <taxon>Basidiomycota</taxon>
        <taxon>Agaricomycotina</taxon>
        <taxon>Agaricomycetes</taxon>
        <taxon>Polyporales</taxon>
        <taxon>Phanerochaetaceae</taxon>
        <taxon>Phanerochaete</taxon>
    </lineage>
</organism>
<evidence type="ECO:0000313" key="1">
    <source>
        <dbReference type="EMBL" id="GJF00758.1"/>
    </source>
</evidence>
<keyword evidence="2" id="KW-1185">Reference proteome</keyword>
<proteinExistence type="predicted"/>
<dbReference type="AlphaFoldDB" id="A0A9P3GRW5"/>
<sequence>MLVACHPDFRAQAALACHRELDHKSYWSLPIARQREVLRHHSLFTLVGLSTVSLASEPLVLDVLRQRWLASLAALTNDVAAMLDVMRRTRAVLSGPRVLAYIDAVDTPHLPWQFIVASQGFDDFCDWLKTHEGARVDNLPSATDVFSSNPSVAGRRLFRTKNGYFDIIQSASTNVLLPIPSYSSTALVNYITADEICVGYPFLALRNLALPAYHLTPRNYPAASAEIERLGYTMAQSANAAYPDYHGRCMPYGVCVRCPRFLGDGFSLMVRFGAVARPLVDVTPSMKVVGQTVAWTWGGNGCGHQHCMTRAKFIAHNSLMVYSST</sequence>
<dbReference type="OrthoDB" id="3270380at2759"/>
<dbReference type="Proteomes" id="UP000703269">
    <property type="component" value="Unassembled WGS sequence"/>
</dbReference>
<comment type="caution">
    <text evidence="1">The sequence shown here is derived from an EMBL/GenBank/DDBJ whole genome shotgun (WGS) entry which is preliminary data.</text>
</comment>
<reference evidence="1 2" key="1">
    <citation type="submission" date="2021-08" db="EMBL/GenBank/DDBJ databases">
        <title>Draft Genome Sequence of Phanerochaete sordida strain YK-624.</title>
        <authorList>
            <person name="Mori T."/>
            <person name="Dohra H."/>
            <person name="Suzuki T."/>
            <person name="Kawagishi H."/>
            <person name="Hirai H."/>
        </authorList>
    </citation>
    <scope>NUCLEOTIDE SEQUENCE [LARGE SCALE GENOMIC DNA]</scope>
    <source>
        <strain evidence="1 2">YK-624</strain>
    </source>
</reference>
<evidence type="ECO:0000313" key="2">
    <source>
        <dbReference type="Proteomes" id="UP000703269"/>
    </source>
</evidence>
<gene>
    <name evidence="1" type="ORF">PsYK624_170590</name>
</gene>
<name>A0A9P3GRW5_9APHY</name>
<accession>A0A9P3GRW5</accession>